<keyword evidence="4 6" id="KW-0964">Secreted</keyword>
<keyword evidence="8" id="KW-1185">Reference proteome</keyword>
<feature type="signal peptide" evidence="6">
    <location>
        <begin position="1"/>
        <end position="20"/>
    </location>
</feature>
<dbReference type="EMBL" id="BMAC01009613">
    <property type="protein sequence ID" value="GFQ08782.1"/>
    <property type="molecule type" value="Genomic_DNA"/>
</dbReference>
<sequence length="136" mass="15925">MTKILFFFVLILNTSQILVGACTFGFGLPITVYVVNNLPSNSPLLDLRCQSGDDDLGNKTLRVNENFHWTFCQNFFGRTLFFCHFYWGSKQRVFTVFKTNPFKGSYVTHYWLAKKDGFYFSNDNVTQTFTKKYDWS</sequence>
<dbReference type="PANTHER" id="PTHR31232:SF172">
    <property type="entry name" value="S-PROTEIN HOMOLOG"/>
    <property type="match status" value="1"/>
</dbReference>
<accession>A0A830DSY8</accession>
<reference evidence="7" key="1">
    <citation type="submission" date="2020-07" db="EMBL/GenBank/DDBJ databases">
        <title>Ethylene signaling mediates host invasion by parasitic plants.</title>
        <authorList>
            <person name="Yoshida S."/>
        </authorList>
    </citation>
    <scope>NUCLEOTIDE SEQUENCE</scope>
    <source>
        <strain evidence="7">Okayama</strain>
    </source>
</reference>
<evidence type="ECO:0000256" key="6">
    <source>
        <dbReference type="RuleBase" id="RU367044"/>
    </source>
</evidence>
<dbReference type="AlphaFoldDB" id="A0A830DSY8"/>
<feature type="chain" id="PRO_5033105334" description="S-protein homolog" evidence="6">
    <location>
        <begin position="21"/>
        <end position="136"/>
    </location>
</feature>
<evidence type="ECO:0000313" key="7">
    <source>
        <dbReference type="EMBL" id="GFQ08782.1"/>
    </source>
</evidence>
<evidence type="ECO:0000256" key="2">
    <source>
        <dbReference type="ARBA" id="ARBA00005581"/>
    </source>
</evidence>
<keyword evidence="3 6" id="KW-0713">Self-incompatibility</keyword>
<keyword evidence="5 6" id="KW-0732">Signal</keyword>
<evidence type="ECO:0000313" key="8">
    <source>
        <dbReference type="Proteomes" id="UP000653305"/>
    </source>
</evidence>
<dbReference type="Proteomes" id="UP000653305">
    <property type="component" value="Unassembled WGS sequence"/>
</dbReference>
<dbReference type="OrthoDB" id="1848419at2759"/>
<name>A0A830DSY8_9LAMI</name>
<evidence type="ECO:0000256" key="1">
    <source>
        <dbReference type="ARBA" id="ARBA00004613"/>
    </source>
</evidence>
<comment type="similarity">
    <text evidence="2 6">Belongs to the plant self-incompatibility (S1) protein family.</text>
</comment>
<organism evidence="7 8">
    <name type="scientific">Phtheirospermum japonicum</name>
    <dbReference type="NCBI Taxonomy" id="374723"/>
    <lineage>
        <taxon>Eukaryota</taxon>
        <taxon>Viridiplantae</taxon>
        <taxon>Streptophyta</taxon>
        <taxon>Embryophyta</taxon>
        <taxon>Tracheophyta</taxon>
        <taxon>Spermatophyta</taxon>
        <taxon>Magnoliopsida</taxon>
        <taxon>eudicotyledons</taxon>
        <taxon>Gunneridae</taxon>
        <taxon>Pentapetalae</taxon>
        <taxon>asterids</taxon>
        <taxon>lamiids</taxon>
        <taxon>Lamiales</taxon>
        <taxon>Orobanchaceae</taxon>
        <taxon>Orobanchaceae incertae sedis</taxon>
        <taxon>Phtheirospermum</taxon>
    </lineage>
</organism>
<gene>
    <name evidence="7" type="ORF">PHJA_003022200</name>
</gene>
<dbReference type="Pfam" id="PF05938">
    <property type="entry name" value="Self-incomp_S1"/>
    <property type="match status" value="1"/>
</dbReference>
<protein>
    <recommendedName>
        <fullName evidence="6">S-protein homolog</fullName>
    </recommendedName>
</protein>
<evidence type="ECO:0000256" key="3">
    <source>
        <dbReference type="ARBA" id="ARBA00022471"/>
    </source>
</evidence>
<comment type="caution">
    <text evidence="7">The sequence shown here is derived from an EMBL/GenBank/DDBJ whole genome shotgun (WGS) entry which is preliminary data.</text>
</comment>
<dbReference type="PANTHER" id="PTHR31232">
    <property type="match status" value="1"/>
</dbReference>
<dbReference type="PROSITE" id="PS51257">
    <property type="entry name" value="PROKAR_LIPOPROTEIN"/>
    <property type="match status" value="1"/>
</dbReference>
<comment type="subcellular location">
    <subcellularLocation>
        <location evidence="1 6">Secreted</location>
    </subcellularLocation>
</comment>
<dbReference type="GO" id="GO:0005576">
    <property type="term" value="C:extracellular region"/>
    <property type="evidence" value="ECO:0007669"/>
    <property type="project" value="UniProtKB-SubCell"/>
</dbReference>
<dbReference type="InterPro" id="IPR010264">
    <property type="entry name" value="Self-incomp_S1"/>
</dbReference>
<dbReference type="GO" id="GO:0060320">
    <property type="term" value="P:rejection of self pollen"/>
    <property type="evidence" value="ECO:0007669"/>
    <property type="project" value="UniProtKB-KW"/>
</dbReference>
<evidence type="ECO:0000256" key="5">
    <source>
        <dbReference type="ARBA" id="ARBA00022729"/>
    </source>
</evidence>
<proteinExistence type="inferred from homology"/>
<evidence type="ECO:0000256" key="4">
    <source>
        <dbReference type="ARBA" id="ARBA00022525"/>
    </source>
</evidence>